<gene>
    <name evidence="1" type="ORF">RRG08_033982</name>
</gene>
<keyword evidence="2" id="KW-1185">Reference proteome</keyword>
<evidence type="ECO:0000313" key="2">
    <source>
        <dbReference type="Proteomes" id="UP001283361"/>
    </source>
</evidence>
<sequence>MVRFKLTGPQPVVAPGHGGRESVFKVDSGEMSRDGAAMEGKKNCATAVWGRMECCGNRASRAPRGPGEVSPPYCLIAGLEPIHYNRPNPVRQHYQRKGIVYNLSRLLELTKQAICSMDTRPDCWRGRF</sequence>
<organism evidence="1 2">
    <name type="scientific">Elysia crispata</name>
    <name type="common">lettuce slug</name>
    <dbReference type="NCBI Taxonomy" id="231223"/>
    <lineage>
        <taxon>Eukaryota</taxon>
        <taxon>Metazoa</taxon>
        <taxon>Spiralia</taxon>
        <taxon>Lophotrochozoa</taxon>
        <taxon>Mollusca</taxon>
        <taxon>Gastropoda</taxon>
        <taxon>Heterobranchia</taxon>
        <taxon>Euthyneura</taxon>
        <taxon>Panpulmonata</taxon>
        <taxon>Sacoglossa</taxon>
        <taxon>Placobranchoidea</taxon>
        <taxon>Plakobranchidae</taxon>
        <taxon>Elysia</taxon>
    </lineage>
</organism>
<protein>
    <submittedName>
        <fullName evidence="1">Uncharacterized protein</fullName>
    </submittedName>
</protein>
<evidence type="ECO:0000313" key="1">
    <source>
        <dbReference type="EMBL" id="KAK3755805.1"/>
    </source>
</evidence>
<dbReference type="AlphaFoldDB" id="A0AAE1D3H5"/>
<proteinExistence type="predicted"/>
<dbReference type="EMBL" id="JAWDGP010005588">
    <property type="protein sequence ID" value="KAK3755805.1"/>
    <property type="molecule type" value="Genomic_DNA"/>
</dbReference>
<reference evidence="1" key="1">
    <citation type="journal article" date="2023" name="G3 (Bethesda)">
        <title>A reference genome for the long-term kleptoplast-retaining sea slug Elysia crispata morphotype clarki.</title>
        <authorList>
            <person name="Eastman K.E."/>
            <person name="Pendleton A.L."/>
            <person name="Shaikh M.A."/>
            <person name="Suttiyut T."/>
            <person name="Ogas R."/>
            <person name="Tomko P."/>
            <person name="Gavelis G."/>
            <person name="Widhalm J.R."/>
            <person name="Wisecaver J.H."/>
        </authorList>
    </citation>
    <scope>NUCLEOTIDE SEQUENCE</scope>
    <source>
        <strain evidence="1">ECLA1</strain>
    </source>
</reference>
<comment type="caution">
    <text evidence="1">The sequence shown here is derived from an EMBL/GenBank/DDBJ whole genome shotgun (WGS) entry which is preliminary data.</text>
</comment>
<name>A0AAE1D3H5_9GAST</name>
<dbReference type="Proteomes" id="UP001283361">
    <property type="component" value="Unassembled WGS sequence"/>
</dbReference>
<accession>A0AAE1D3H5</accession>